<accession>A0ACB9IMS2</accession>
<gene>
    <name evidence="1" type="ORF">L1987_25075</name>
</gene>
<proteinExistence type="predicted"/>
<reference evidence="1 2" key="2">
    <citation type="journal article" date="2022" name="Mol. Ecol. Resour.">
        <title>The genomes of chicory, endive, great burdock and yacon provide insights into Asteraceae paleo-polyploidization history and plant inulin production.</title>
        <authorList>
            <person name="Fan W."/>
            <person name="Wang S."/>
            <person name="Wang H."/>
            <person name="Wang A."/>
            <person name="Jiang F."/>
            <person name="Liu H."/>
            <person name="Zhao H."/>
            <person name="Xu D."/>
            <person name="Zhang Y."/>
        </authorList>
    </citation>
    <scope>NUCLEOTIDE SEQUENCE [LARGE SCALE GENOMIC DNA]</scope>
    <source>
        <strain evidence="2">cv. Yunnan</strain>
        <tissue evidence="1">Leaves</tissue>
    </source>
</reference>
<dbReference type="EMBL" id="CM042025">
    <property type="protein sequence ID" value="KAI3809106.1"/>
    <property type="molecule type" value="Genomic_DNA"/>
</dbReference>
<reference evidence="2" key="1">
    <citation type="journal article" date="2022" name="Mol. Ecol. Resour.">
        <title>The genomes of chicory, endive, great burdock and yacon provide insights into Asteraceae palaeo-polyploidization history and plant inulin production.</title>
        <authorList>
            <person name="Fan W."/>
            <person name="Wang S."/>
            <person name="Wang H."/>
            <person name="Wang A."/>
            <person name="Jiang F."/>
            <person name="Liu H."/>
            <person name="Zhao H."/>
            <person name="Xu D."/>
            <person name="Zhang Y."/>
        </authorList>
    </citation>
    <scope>NUCLEOTIDE SEQUENCE [LARGE SCALE GENOMIC DNA]</scope>
    <source>
        <strain evidence="2">cv. Yunnan</strain>
    </source>
</reference>
<sequence>MEEIINLFVSLLQSQFRLPSTSESLSGILILEATGNQMEREYSARSVSSDDRSGAETGSEFRMESVFYMSSCAATIFVGGLVIVGILLMTLLTSLTMMLQSCKNREAGVVESDHHHHHHHHHQHDHQQQHYDYDYCKMAALNAEISSFEAYSLPEFCKDAAVKYIKDGHYMRELNNSVSLVENYFHGAMPDDDGHDVVLMDIDDFLPANALHTNPLLYGYNRYGCDDCVREAKHMKHVFLIELYKKLESGGWSFVLLSRKPEKLRDATVEDLKSAGCGGWLKLIMRSEEGMKTDTLDYFLKQKMAIEAEGYQIRAVISSRMDMLVGAFIKAQNFKLPNTLPVAPTHAII</sequence>
<evidence type="ECO:0000313" key="1">
    <source>
        <dbReference type="EMBL" id="KAI3809106.1"/>
    </source>
</evidence>
<protein>
    <submittedName>
        <fullName evidence="1">Uncharacterized protein</fullName>
    </submittedName>
</protein>
<organism evidence="1 2">
    <name type="scientific">Smallanthus sonchifolius</name>
    <dbReference type="NCBI Taxonomy" id="185202"/>
    <lineage>
        <taxon>Eukaryota</taxon>
        <taxon>Viridiplantae</taxon>
        <taxon>Streptophyta</taxon>
        <taxon>Embryophyta</taxon>
        <taxon>Tracheophyta</taxon>
        <taxon>Spermatophyta</taxon>
        <taxon>Magnoliopsida</taxon>
        <taxon>eudicotyledons</taxon>
        <taxon>Gunneridae</taxon>
        <taxon>Pentapetalae</taxon>
        <taxon>asterids</taxon>
        <taxon>campanulids</taxon>
        <taxon>Asterales</taxon>
        <taxon>Asteraceae</taxon>
        <taxon>Asteroideae</taxon>
        <taxon>Heliantheae alliance</taxon>
        <taxon>Millerieae</taxon>
        <taxon>Smallanthus</taxon>
    </lineage>
</organism>
<keyword evidence="2" id="KW-1185">Reference proteome</keyword>
<dbReference type="Proteomes" id="UP001056120">
    <property type="component" value="Linkage Group LG08"/>
</dbReference>
<comment type="caution">
    <text evidence="1">The sequence shown here is derived from an EMBL/GenBank/DDBJ whole genome shotgun (WGS) entry which is preliminary data.</text>
</comment>
<evidence type="ECO:0000313" key="2">
    <source>
        <dbReference type="Proteomes" id="UP001056120"/>
    </source>
</evidence>
<name>A0ACB9IMS2_9ASTR</name>